<dbReference type="InterPro" id="IPR036097">
    <property type="entry name" value="HisK_dim/P_sf"/>
</dbReference>
<dbReference type="Pfam" id="PF07495">
    <property type="entry name" value="Y_Y_Y"/>
    <property type="match status" value="1"/>
</dbReference>
<dbReference type="InterPro" id="IPR018062">
    <property type="entry name" value="HTH_AraC-typ_CS"/>
</dbReference>
<comment type="caution">
    <text evidence="16">The sequence shown here is derived from an EMBL/GenBank/DDBJ whole genome shotgun (WGS) entry which is preliminary data.</text>
</comment>
<organism evidence="16 17">
    <name type="scientific">Gelidibacter algens</name>
    <dbReference type="NCBI Taxonomy" id="49280"/>
    <lineage>
        <taxon>Bacteria</taxon>
        <taxon>Pseudomonadati</taxon>
        <taxon>Bacteroidota</taxon>
        <taxon>Flavobacteriia</taxon>
        <taxon>Flavobacteriales</taxon>
        <taxon>Flavobacteriaceae</taxon>
        <taxon>Gelidibacter</taxon>
    </lineage>
</organism>
<dbReference type="Pfam" id="PF07494">
    <property type="entry name" value="Reg_prop"/>
    <property type="match status" value="1"/>
</dbReference>
<dbReference type="SUPFAM" id="SSF46689">
    <property type="entry name" value="Homeodomain-like"/>
    <property type="match status" value="1"/>
</dbReference>
<dbReference type="SMART" id="SM00388">
    <property type="entry name" value="HisKA"/>
    <property type="match status" value="1"/>
</dbReference>
<keyword evidence="4" id="KW-0808">Transferase</keyword>
<sequence length="1343" mass="153019">MKKNVLLIYVFLLLNNALLLSQNVTHFHFGLDNGLSQETIRTFTKDDKGFLWIGTQDGLNRFDGNVFTVYKNNKKDTLSLHENYINKIFQSSDSKLWIGTATHGISYYNNKTDSFYKIGLNNGYCTGFAEDNKNRVFTTFLNGEIAVISSTSKAVKHQIITYFKKRNLQLTSILYDKQNDALYVSTIDGKLFKFKYTNNDANLKVEEVPLNSQFGSINKFIITKNYIWLGTAMGLYTYDQKTKTTKKCRVKNTDDSSPSNLFIEVIKEKNNILYVGTDNGYYELSDFNYQSGTFSTISSYFGDQKDDTVITSNRVNDILVEPDFIWIGTNKLDAISKEKPVFNLINNKSKIALFNDHVFSILKTKDYLFLGTINGLNCIDTNGNVTVITQESSQNQLAYNVIRYLIVDDKNNLWITTTRGVSVISLSDFNPKKPKIKSMYHDPNDATSLSNDKTRGLYLDHHNSVWVTTYGGGINRFTGNLKNDNFTFERYVSSPNPHSISADIAFNITQDKNETYWITTNNGLNTLKFNANYSQPIFENFLSDTQNEETLSSSSILQTFHDSKGTLWVATQDGLNKYLGNKKFKRYGMDEGLSNTFVYSILEDQQNNLWLSTNGGLFRFNPEHEVFTNYTVKDGLQSSEFNLGAQFYDASNNTLYFGGVDGCNYFNPEEVEKLDKEGSLKFTTLKVKNEPINPLLNPNIISENITTVKTITLNHDDFPVNLTFSEMDFRGNKNNSFVYKLLPGNSSWNDLNTGQDLQLIGLSKGTYTLQIQGKTRDKLWQKPPLELIIEVTPPWYTSNLAYSIYLLTFLSVVFAFYRISLQRQIAYQNSKRLQDLDELKSRFITNITHEFRTPLTIILGYLGNLKSRFSNKDEVSTSLETIEQNSNNLLNLVNQMLDLTKLEQGKLSLKLVQNDIASYIEHSVDSFMSIAEDKNIALKFESNPDIIIMDFDAEKIRQIVTNLISNAIKFSSENSMVTITVERQNEEAIVKIKDEGLGIAKDHIPYIFDRFYQIENSTSKISQGTGIGLALTKELVLLLRGNINVASKVNQGTTFTIYLPITNTGESKRIEFEPFHHTIGQTYVPELDELIIPEDTNSVLIVEDNKDMARYIASCLQPHYKVSFAKDGQEGFKKAEENIPDIIITDVMMPVMDGFELTQKLQSATKTNHIPIIMLTSKAMQEDRLEGISSGADAFLTKPFQKEELLIQMQTLIRKRQQLQSSYTFEKLSEKTQQKAPDKNVAFLNHAIEVIQEQIEDSEFNSNELAKALTMSDSQLYRKLKAISDLSTSLFIRKVRLEKSKELLKTTHLSVSEIAYATGFNDPNWFSKAFKEAYAMTPTDYRD</sequence>
<gene>
    <name evidence="16" type="ORF">LX77_02190</name>
</gene>
<dbReference type="SMART" id="SM00448">
    <property type="entry name" value="REC"/>
    <property type="match status" value="1"/>
</dbReference>
<dbReference type="RefSeq" id="WP_111625893.1">
    <property type="nucleotide sequence ID" value="NZ_QLLQ01000007.1"/>
</dbReference>
<keyword evidence="11" id="KW-0804">Transcription</keyword>
<dbReference type="InterPro" id="IPR009057">
    <property type="entry name" value="Homeodomain-like_sf"/>
</dbReference>
<keyword evidence="8" id="KW-0902">Two-component regulatory system</keyword>
<feature type="modified residue" description="4-aspartylphosphate" evidence="12">
    <location>
        <position position="1146"/>
    </location>
</feature>
<keyword evidence="6 16" id="KW-0418">Kinase</keyword>
<name>A0A327S2C2_9FLAO</name>
<evidence type="ECO:0000256" key="5">
    <source>
        <dbReference type="ARBA" id="ARBA00022741"/>
    </source>
</evidence>
<evidence type="ECO:0000256" key="11">
    <source>
        <dbReference type="ARBA" id="ARBA00023163"/>
    </source>
</evidence>
<dbReference type="PRINTS" id="PR00344">
    <property type="entry name" value="BCTRLSENSOR"/>
</dbReference>
<dbReference type="EC" id="2.7.13.3" evidence="2"/>
<proteinExistence type="predicted"/>
<reference evidence="16 17" key="1">
    <citation type="submission" date="2018-06" db="EMBL/GenBank/DDBJ databases">
        <title>Genomic Encyclopedia of Archaeal and Bacterial Type Strains, Phase II (KMG-II): from individual species to whole genera.</title>
        <authorList>
            <person name="Goeker M."/>
        </authorList>
    </citation>
    <scope>NUCLEOTIDE SEQUENCE [LARGE SCALE GENOMIC DNA]</scope>
    <source>
        <strain evidence="16 17">DSM 12408</strain>
    </source>
</reference>
<dbReference type="PROSITE" id="PS50110">
    <property type="entry name" value="RESPONSE_REGULATORY"/>
    <property type="match status" value="1"/>
</dbReference>
<dbReference type="PANTHER" id="PTHR43547">
    <property type="entry name" value="TWO-COMPONENT HISTIDINE KINASE"/>
    <property type="match status" value="1"/>
</dbReference>
<evidence type="ECO:0000313" key="17">
    <source>
        <dbReference type="Proteomes" id="UP000248987"/>
    </source>
</evidence>
<dbReference type="InterPro" id="IPR011110">
    <property type="entry name" value="Reg_prop"/>
</dbReference>
<dbReference type="InterPro" id="IPR003661">
    <property type="entry name" value="HisK_dim/P_dom"/>
</dbReference>
<dbReference type="Proteomes" id="UP000248987">
    <property type="component" value="Unassembled WGS sequence"/>
</dbReference>
<dbReference type="SUPFAM" id="SSF63829">
    <property type="entry name" value="Calcium-dependent phosphotriesterase"/>
    <property type="match status" value="2"/>
</dbReference>
<dbReference type="SMART" id="SM00342">
    <property type="entry name" value="HTH_ARAC"/>
    <property type="match status" value="1"/>
</dbReference>
<dbReference type="InterPro" id="IPR011123">
    <property type="entry name" value="Y_Y_Y"/>
</dbReference>
<dbReference type="FunFam" id="1.10.287.130:FF:000001">
    <property type="entry name" value="Two-component sensor histidine kinase"/>
    <property type="match status" value="1"/>
</dbReference>
<dbReference type="SMART" id="SM00387">
    <property type="entry name" value="HATPase_c"/>
    <property type="match status" value="1"/>
</dbReference>
<dbReference type="EMBL" id="QLLQ01000007">
    <property type="protein sequence ID" value="RAJ23031.1"/>
    <property type="molecule type" value="Genomic_DNA"/>
</dbReference>
<dbReference type="InterPro" id="IPR001789">
    <property type="entry name" value="Sig_transdc_resp-reg_receiver"/>
</dbReference>
<evidence type="ECO:0000256" key="6">
    <source>
        <dbReference type="ARBA" id="ARBA00022777"/>
    </source>
</evidence>
<dbReference type="GO" id="GO:0000155">
    <property type="term" value="F:phosphorelay sensor kinase activity"/>
    <property type="evidence" value="ECO:0007669"/>
    <property type="project" value="InterPro"/>
</dbReference>
<dbReference type="InterPro" id="IPR015943">
    <property type="entry name" value="WD40/YVTN_repeat-like_dom_sf"/>
</dbReference>
<evidence type="ECO:0000259" key="15">
    <source>
        <dbReference type="PROSITE" id="PS50110"/>
    </source>
</evidence>
<dbReference type="Gene3D" id="1.10.10.60">
    <property type="entry name" value="Homeodomain-like"/>
    <property type="match status" value="1"/>
</dbReference>
<evidence type="ECO:0000256" key="7">
    <source>
        <dbReference type="ARBA" id="ARBA00022840"/>
    </source>
</evidence>
<dbReference type="InterPro" id="IPR004358">
    <property type="entry name" value="Sig_transdc_His_kin-like_C"/>
</dbReference>
<dbReference type="Gene3D" id="2.130.10.10">
    <property type="entry name" value="YVTN repeat-like/Quinoprotein amine dehydrogenase"/>
    <property type="match status" value="2"/>
</dbReference>
<dbReference type="Pfam" id="PF00072">
    <property type="entry name" value="Response_reg"/>
    <property type="match status" value="1"/>
</dbReference>
<evidence type="ECO:0000256" key="3">
    <source>
        <dbReference type="ARBA" id="ARBA00022553"/>
    </source>
</evidence>
<evidence type="ECO:0000313" key="16">
    <source>
        <dbReference type="EMBL" id="RAJ23031.1"/>
    </source>
</evidence>
<dbReference type="Gene3D" id="3.40.50.2300">
    <property type="match status" value="1"/>
</dbReference>
<dbReference type="GO" id="GO:0003700">
    <property type="term" value="F:DNA-binding transcription factor activity"/>
    <property type="evidence" value="ECO:0007669"/>
    <property type="project" value="InterPro"/>
</dbReference>
<dbReference type="InterPro" id="IPR013783">
    <property type="entry name" value="Ig-like_fold"/>
</dbReference>
<dbReference type="InterPro" id="IPR003594">
    <property type="entry name" value="HATPase_dom"/>
</dbReference>
<keyword evidence="9" id="KW-0805">Transcription regulation</keyword>
<keyword evidence="10" id="KW-0238">DNA-binding</keyword>
<dbReference type="Gene3D" id="3.30.565.10">
    <property type="entry name" value="Histidine kinase-like ATPase, C-terminal domain"/>
    <property type="match status" value="1"/>
</dbReference>
<feature type="domain" description="Response regulatory" evidence="15">
    <location>
        <begin position="1098"/>
        <end position="1213"/>
    </location>
</feature>
<dbReference type="Gene3D" id="1.10.287.130">
    <property type="match status" value="1"/>
</dbReference>
<dbReference type="Pfam" id="PF00512">
    <property type="entry name" value="HisKA"/>
    <property type="match status" value="1"/>
</dbReference>
<evidence type="ECO:0000256" key="9">
    <source>
        <dbReference type="ARBA" id="ARBA00023015"/>
    </source>
</evidence>
<dbReference type="GO" id="GO:0005524">
    <property type="term" value="F:ATP binding"/>
    <property type="evidence" value="ECO:0007669"/>
    <property type="project" value="UniProtKB-KW"/>
</dbReference>
<dbReference type="GO" id="GO:0043565">
    <property type="term" value="F:sequence-specific DNA binding"/>
    <property type="evidence" value="ECO:0007669"/>
    <property type="project" value="InterPro"/>
</dbReference>
<dbReference type="PROSITE" id="PS50109">
    <property type="entry name" value="HIS_KIN"/>
    <property type="match status" value="1"/>
</dbReference>
<dbReference type="Gene3D" id="2.60.40.10">
    <property type="entry name" value="Immunoglobulins"/>
    <property type="match status" value="1"/>
</dbReference>
<dbReference type="InterPro" id="IPR005467">
    <property type="entry name" value="His_kinase_dom"/>
</dbReference>
<evidence type="ECO:0000256" key="4">
    <source>
        <dbReference type="ARBA" id="ARBA00022679"/>
    </source>
</evidence>
<evidence type="ECO:0000259" key="14">
    <source>
        <dbReference type="PROSITE" id="PS50109"/>
    </source>
</evidence>
<keyword evidence="7" id="KW-0067">ATP-binding</keyword>
<dbReference type="InterPro" id="IPR011006">
    <property type="entry name" value="CheY-like_superfamily"/>
</dbReference>
<dbReference type="Pfam" id="PF12833">
    <property type="entry name" value="HTH_18"/>
    <property type="match status" value="1"/>
</dbReference>
<dbReference type="PANTHER" id="PTHR43547:SF2">
    <property type="entry name" value="HYBRID SIGNAL TRANSDUCTION HISTIDINE KINASE C"/>
    <property type="match status" value="1"/>
</dbReference>
<dbReference type="Pfam" id="PF02518">
    <property type="entry name" value="HATPase_c"/>
    <property type="match status" value="1"/>
</dbReference>
<dbReference type="PROSITE" id="PS00041">
    <property type="entry name" value="HTH_ARAC_FAMILY_1"/>
    <property type="match status" value="1"/>
</dbReference>
<evidence type="ECO:0000256" key="1">
    <source>
        <dbReference type="ARBA" id="ARBA00000085"/>
    </source>
</evidence>
<evidence type="ECO:0000256" key="2">
    <source>
        <dbReference type="ARBA" id="ARBA00012438"/>
    </source>
</evidence>
<dbReference type="InterPro" id="IPR018060">
    <property type="entry name" value="HTH_AraC"/>
</dbReference>
<dbReference type="FunFam" id="3.30.565.10:FF:000037">
    <property type="entry name" value="Hybrid sensor histidine kinase/response regulator"/>
    <property type="match status" value="1"/>
</dbReference>
<dbReference type="SUPFAM" id="SSF52172">
    <property type="entry name" value="CheY-like"/>
    <property type="match status" value="1"/>
</dbReference>
<evidence type="ECO:0000256" key="10">
    <source>
        <dbReference type="ARBA" id="ARBA00023125"/>
    </source>
</evidence>
<keyword evidence="3 12" id="KW-0597">Phosphoprotein</keyword>
<dbReference type="SUPFAM" id="SSF55874">
    <property type="entry name" value="ATPase domain of HSP90 chaperone/DNA topoisomerase II/histidine kinase"/>
    <property type="match status" value="1"/>
</dbReference>
<feature type="domain" description="Histidine kinase" evidence="14">
    <location>
        <begin position="846"/>
        <end position="1063"/>
    </location>
</feature>
<evidence type="ECO:0000256" key="12">
    <source>
        <dbReference type="PROSITE-ProRule" id="PRU00169"/>
    </source>
</evidence>
<comment type="catalytic activity">
    <reaction evidence="1">
        <text>ATP + protein L-histidine = ADP + protein N-phospho-L-histidine.</text>
        <dbReference type="EC" id="2.7.13.3"/>
    </reaction>
</comment>
<dbReference type="InterPro" id="IPR036890">
    <property type="entry name" value="HATPase_C_sf"/>
</dbReference>
<evidence type="ECO:0000259" key="13">
    <source>
        <dbReference type="PROSITE" id="PS01124"/>
    </source>
</evidence>
<accession>A0A327S2C2</accession>
<dbReference type="CDD" id="cd00082">
    <property type="entry name" value="HisKA"/>
    <property type="match status" value="1"/>
</dbReference>
<dbReference type="PROSITE" id="PS01124">
    <property type="entry name" value="HTH_ARAC_FAMILY_2"/>
    <property type="match status" value="1"/>
</dbReference>
<keyword evidence="5" id="KW-0547">Nucleotide-binding</keyword>
<dbReference type="SUPFAM" id="SSF47384">
    <property type="entry name" value="Homodimeric domain of signal transducing histidine kinase"/>
    <property type="match status" value="1"/>
</dbReference>
<keyword evidence="17" id="KW-1185">Reference proteome</keyword>
<protein>
    <recommendedName>
        <fullName evidence="2">histidine kinase</fullName>
        <ecNumber evidence="2">2.7.13.3</ecNumber>
    </recommendedName>
</protein>
<feature type="domain" description="HTH araC/xylS-type" evidence="13">
    <location>
        <begin position="1245"/>
        <end position="1343"/>
    </location>
</feature>
<evidence type="ECO:0000256" key="8">
    <source>
        <dbReference type="ARBA" id="ARBA00023012"/>
    </source>
</evidence>